<evidence type="ECO:0000313" key="7">
    <source>
        <dbReference type="Proteomes" id="UP000199012"/>
    </source>
</evidence>
<feature type="region of interest" description="Disordered" evidence="3">
    <location>
        <begin position="1"/>
        <end position="47"/>
    </location>
</feature>
<keyword evidence="4" id="KW-0812">Transmembrane</keyword>
<feature type="transmembrane region" description="Helical" evidence="4">
    <location>
        <begin position="365"/>
        <end position="385"/>
    </location>
</feature>
<dbReference type="SUPFAM" id="SSF51735">
    <property type="entry name" value="NAD(P)-binding Rossmann-fold domains"/>
    <property type="match status" value="1"/>
</dbReference>
<dbReference type="SMART" id="SM00822">
    <property type="entry name" value="PKS_KR"/>
    <property type="match status" value="1"/>
</dbReference>
<dbReference type="Pfam" id="PF00106">
    <property type="entry name" value="adh_short"/>
    <property type="match status" value="1"/>
</dbReference>
<keyword evidence="2" id="KW-0560">Oxidoreductase</keyword>
<dbReference type="PANTHER" id="PTHR44196:SF1">
    <property type="entry name" value="DEHYDROGENASE_REDUCTASE SDR FAMILY MEMBER 7B"/>
    <property type="match status" value="1"/>
</dbReference>
<evidence type="ECO:0000256" key="2">
    <source>
        <dbReference type="ARBA" id="ARBA00023002"/>
    </source>
</evidence>
<comment type="similarity">
    <text evidence="1">Belongs to the short-chain dehydrogenases/reductases (SDR) family.</text>
</comment>
<evidence type="ECO:0000256" key="1">
    <source>
        <dbReference type="ARBA" id="ARBA00006484"/>
    </source>
</evidence>
<gene>
    <name evidence="6" type="ORF">SAMN05421867_102169</name>
</gene>
<name>A0A1I0W415_9CELL</name>
<proteinExistence type="inferred from homology"/>
<dbReference type="Proteomes" id="UP000199012">
    <property type="component" value="Unassembled WGS sequence"/>
</dbReference>
<organism evidence="6 7">
    <name type="scientific">Cellulomonas marina</name>
    <dbReference type="NCBI Taxonomy" id="988821"/>
    <lineage>
        <taxon>Bacteria</taxon>
        <taxon>Bacillati</taxon>
        <taxon>Actinomycetota</taxon>
        <taxon>Actinomycetes</taxon>
        <taxon>Micrococcales</taxon>
        <taxon>Cellulomonadaceae</taxon>
        <taxon>Cellulomonas</taxon>
    </lineage>
</organism>
<keyword evidence="7" id="KW-1185">Reference proteome</keyword>
<evidence type="ECO:0000259" key="5">
    <source>
        <dbReference type="SMART" id="SM00822"/>
    </source>
</evidence>
<accession>A0A1I0W415</accession>
<feature type="compositionally biased region" description="Basic and acidic residues" evidence="3">
    <location>
        <begin position="8"/>
        <end position="26"/>
    </location>
</feature>
<protein>
    <submittedName>
        <fullName evidence="6">Short chain dehydrogenase</fullName>
    </submittedName>
</protein>
<dbReference type="RefSeq" id="WP_239078951.1">
    <property type="nucleotide sequence ID" value="NZ_BONM01000024.1"/>
</dbReference>
<keyword evidence="4" id="KW-1133">Transmembrane helix</keyword>
<dbReference type="InterPro" id="IPR002347">
    <property type="entry name" value="SDR_fam"/>
</dbReference>
<feature type="domain" description="Ketoreductase" evidence="5">
    <location>
        <begin position="62"/>
        <end position="248"/>
    </location>
</feature>
<dbReference type="PANTHER" id="PTHR44196">
    <property type="entry name" value="DEHYDROGENASE/REDUCTASE SDR FAMILY MEMBER 7B"/>
    <property type="match status" value="1"/>
</dbReference>
<dbReference type="STRING" id="988821.SAMN05421867_102169"/>
<sequence length="387" mass="40150">MPPMNPLDPRDDGQHHADGPADDRPAEGTAEGTGEGTPAGAEDARDDERPLVRLAAAPGPRGVAVVTGGSAGLGRAIVRRLADEGWDVAVLARGRAGLAGAVEDVAARGRRALAVPTDVADHAAVDRAADEVETVLGPIGLWVNNAMTGVFGTFLEVEPEDYERATAVTYLGFVNGTRAALRRMVPRDEGVVVQVGSSLAYRGIPAQSAYCGAKHAMVGMTESVVAELLGQGSRVRVCMVHMPALNTPQFSWLKNLLPQHAQPVPPIYQPEVGAAAVAHVARHPRRSTWVGVSTVGTILGNRVAAPLLDRYLARTGISGQQVDLPPTDLGPNLYEPVGGDLGAHGEFDDRAATSSPQLWATQHRGVLAGAGAAVAGAGALALALARR</sequence>
<dbReference type="GO" id="GO:0016491">
    <property type="term" value="F:oxidoreductase activity"/>
    <property type="evidence" value="ECO:0007669"/>
    <property type="project" value="UniProtKB-KW"/>
</dbReference>
<evidence type="ECO:0000256" key="3">
    <source>
        <dbReference type="SAM" id="MobiDB-lite"/>
    </source>
</evidence>
<reference evidence="6 7" key="1">
    <citation type="submission" date="2016-10" db="EMBL/GenBank/DDBJ databases">
        <authorList>
            <person name="de Groot N.N."/>
        </authorList>
    </citation>
    <scope>NUCLEOTIDE SEQUENCE [LARGE SCALE GENOMIC DNA]</scope>
    <source>
        <strain evidence="6 7">CGMCC 4.6945</strain>
    </source>
</reference>
<dbReference type="AlphaFoldDB" id="A0A1I0W415"/>
<keyword evidence="4" id="KW-0472">Membrane</keyword>
<dbReference type="InterPro" id="IPR057326">
    <property type="entry name" value="KR_dom"/>
</dbReference>
<evidence type="ECO:0000313" key="6">
    <source>
        <dbReference type="EMBL" id="SFA83495.1"/>
    </source>
</evidence>
<dbReference type="NCBIfam" id="NF005495">
    <property type="entry name" value="PRK07109.1"/>
    <property type="match status" value="1"/>
</dbReference>
<dbReference type="Gene3D" id="3.40.50.720">
    <property type="entry name" value="NAD(P)-binding Rossmann-like Domain"/>
    <property type="match status" value="1"/>
</dbReference>
<evidence type="ECO:0000256" key="4">
    <source>
        <dbReference type="SAM" id="Phobius"/>
    </source>
</evidence>
<dbReference type="EMBL" id="FOKA01000002">
    <property type="protein sequence ID" value="SFA83495.1"/>
    <property type="molecule type" value="Genomic_DNA"/>
</dbReference>
<dbReference type="PRINTS" id="PR00081">
    <property type="entry name" value="GDHRDH"/>
</dbReference>
<dbReference type="GO" id="GO:0016020">
    <property type="term" value="C:membrane"/>
    <property type="evidence" value="ECO:0007669"/>
    <property type="project" value="TreeGrafter"/>
</dbReference>
<dbReference type="InterPro" id="IPR036291">
    <property type="entry name" value="NAD(P)-bd_dom_sf"/>
</dbReference>